<gene>
    <name evidence="1" type="ORF">BCF53_102205</name>
</gene>
<proteinExistence type="predicted"/>
<dbReference type="OrthoDB" id="5296002at2"/>
<dbReference type="EMBL" id="SLZR01000002">
    <property type="protein sequence ID" value="TCS43179.1"/>
    <property type="molecule type" value="Genomic_DNA"/>
</dbReference>
<organism evidence="1 2">
    <name type="scientific">Reinekea marinisedimentorum</name>
    <dbReference type="NCBI Taxonomy" id="230495"/>
    <lineage>
        <taxon>Bacteria</taxon>
        <taxon>Pseudomonadati</taxon>
        <taxon>Pseudomonadota</taxon>
        <taxon>Gammaproteobacteria</taxon>
        <taxon>Oceanospirillales</taxon>
        <taxon>Saccharospirillaceae</taxon>
        <taxon>Reinekea</taxon>
    </lineage>
</organism>
<reference evidence="1 2" key="1">
    <citation type="submission" date="2019-03" db="EMBL/GenBank/DDBJ databases">
        <title>Genomic Encyclopedia of Archaeal and Bacterial Type Strains, Phase II (KMG-II): from individual species to whole genera.</title>
        <authorList>
            <person name="Goeker M."/>
        </authorList>
    </citation>
    <scope>NUCLEOTIDE SEQUENCE [LARGE SCALE GENOMIC DNA]</scope>
    <source>
        <strain evidence="1 2">DSM 15388</strain>
    </source>
</reference>
<keyword evidence="2" id="KW-1185">Reference proteome</keyword>
<dbReference type="RefSeq" id="WP_132699861.1">
    <property type="nucleotide sequence ID" value="NZ_SLZR01000002.1"/>
</dbReference>
<comment type="caution">
    <text evidence="1">The sequence shown here is derived from an EMBL/GenBank/DDBJ whole genome shotgun (WGS) entry which is preliminary data.</text>
</comment>
<accession>A0A4R3I9U1</accession>
<evidence type="ECO:0000313" key="1">
    <source>
        <dbReference type="EMBL" id="TCS43179.1"/>
    </source>
</evidence>
<dbReference type="Proteomes" id="UP000295793">
    <property type="component" value="Unassembled WGS sequence"/>
</dbReference>
<name>A0A4R3I9U1_9GAMM</name>
<protein>
    <submittedName>
        <fullName evidence="1">MSHA biogenesis protein MshI</fullName>
    </submittedName>
</protein>
<evidence type="ECO:0000313" key="2">
    <source>
        <dbReference type="Proteomes" id="UP000295793"/>
    </source>
</evidence>
<dbReference type="AlphaFoldDB" id="A0A4R3I9U1"/>
<sequence>MNKQVSYKPKKQSWLKISTDLLTLFETGTHTDGLPYLKVLDTLSADSPLTNAKKHAAWVKQKVNSSHLNLLIAEDLYQLLLSDVPDVPDDELESAIELKAADLLSYDLDDAILDVIRLPKEAYRGRMKMAFIIAMQKPAVQQWIIQLIQQGIKVSTVDISVTQLRNFGLRAQNFTESGIFHIQPAKCRLVLNFQNEMVLSRTFETGLKDMVGAGQTVQDDELEVTVDSASTSGSTIQMESLALDIRRSFDYYESQLGLGAVAELNILCGENYTPLVKTLAGKLGVRFKILNPADFMHLISDQPTNGDGTYFELIGCAFREALS</sequence>